<comment type="caution">
    <text evidence="2">The sequence shown here is derived from an EMBL/GenBank/DDBJ whole genome shotgun (WGS) entry which is preliminary data.</text>
</comment>
<feature type="compositionally biased region" description="Polar residues" evidence="1">
    <location>
        <begin position="1"/>
        <end position="11"/>
    </location>
</feature>
<evidence type="ECO:0000256" key="1">
    <source>
        <dbReference type="SAM" id="MobiDB-lite"/>
    </source>
</evidence>
<organism evidence="2 3">
    <name type="scientific">Porphyridium purpureum</name>
    <name type="common">Red alga</name>
    <name type="synonym">Porphyridium cruentum</name>
    <dbReference type="NCBI Taxonomy" id="35688"/>
    <lineage>
        <taxon>Eukaryota</taxon>
        <taxon>Rhodophyta</taxon>
        <taxon>Bangiophyceae</taxon>
        <taxon>Porphyridiales</taxon>
        <taxon>Porphyridiaceae</taxon>
        <taxon>Porphyridium</taxon>
    </lineage>
</organism>
<accession>A0A5J4Z3W4</accession>
<proteinExistence type="predicted"/>
<protein>
    <recommendedName>
        <fullName evidence="4">CHCH domain-containing protein</fullName>
    </recommendedName>
</protein>
<evidence type="ECO:0000313" key="3">
    <source>
        <dbReference type="Proteomes" id="UP000324585"/>
    </source>
</evidence>
<sequence>MVANSDSQNTAPERAQDATHAGLSRDSAAQRPVNGAEEDPCERALAVYEACVESHVLGMKNDDDCRPEAELYKACRRAQRQRKQTGQSERQTVQQPTN</sequence>
<feature type="compositionally biased region" description="Polar residues" evidence="1">
    <location>
        <begin position="85"/>
        <end position="98"/>
    </location>
</feature>
<evidence type="ECO:0008006" key="4">
    <source>
        <dbReference type="Google" id="ProtNLM"/>
    </source>
</evidence>
<evidence type="ECO:0000313" key="2">
    <source>
        <dbReference type="EMBL" id="KAA8497614.1"/>
    </source>
</evidence>
<dbReference type="AlphaFoldDB" id="A0A5J4Z3W4"/>
<keyword evidence="3" id="KW-1185">Reference proteome</keyword>
<dbReference type="Proteomes" id="UP000324585">
    <property type="component" value="Unassembled WGS sequence"/>
</dbReference>
<feature type="region of interest" description="Disordered" evidence="1">
    <location>
        <begin position="77"/>
        <end position="98"/>
    </location>
</feature>
<feature type="region of interest" description="Disordered" evidence="1">
    <location>
        <begin position="1"/>
        <end position="40"/>
    </location>
</feature>
<reference evidence="3" key="1">
    <citation type="journal article" date="2019" name="Nat. Commun.">
        <title>Expansion of phycobilisome linker gene families in mesophilic red algae.</title>
        <authorList>
            <person name="Lee J."/>
            <person name="Kim D."/>
            <person name="Bhattacharya D."/>
            <person name="Yoon H.S."/>
        </authorList>
    </citation>
    <scope>NUCLEOTIDE SEQUENCE [LARGE SCALE GENOMIC DNA]</scope>
    <source>
        <strain evidence="3">CCMP 1328</strain>
    </source>
</reference>
<dbReference type="EMBL" id="VRMN01000001">
    <property type="protein sequence ID" value="KAA8497614.1"/>
    <property type="molecule type" value="Genomic_DNA"/>
</dbReference>
<name>A0A5J4Z3W4_PORPP</name>
<gene>
    <name evidence="2" type="ORF">FVE85_5199</name>
</gene>